<feature type="region of interest" description="Disordered" evidence="1">
    <location>
        <begin position="1"/>
        <end position="38"/>
    </location>
</feature>
<dbReference type="AlphaFoldDB" id="A0A5N6M302"/>
<sequence>MYRSGSGIGAGDDQNVGELGGEESEVKEDEKEGNSSLYLNDVSPIGAKIGFHRGVSPVFPMFSTLPPHRRSNRFRLLSFGPRNGLAEGLIGPGDLAGHRPVLAMLVSFLVREVKSIGEALNLRVETGSMK</sequence>
<dbReference type="EMBL" id="SZYD01000017">
    <property type="protein sequence ID" value="KAD3068158.1"/>
    <property type="molecule type" value="Genomic_DNA"/>
</dbReference>
<keyword evidence="3" id="KW-1185">Reference proteome</keyword>
<evidence type="ECO:0000256" key="1">
    <source>
        <dbReference type="SAM" id="MobiDB-lite"/>
    </source>
</evidence>
<protein>
    <submittedName>
        <fullName evidence="2">Uncharacterized protein</fullName>
    </submittedName>
</protein>
<accession>A0A5N6M302</accession>
<comment type="caution">
    <text evidence="2">The sequence shown here is derived from an EMBL/GenBank/DDBJ whole genome shotgun (WGS) entry which is preliminary data.</text>
</comment>
<gene>
    <name evidence="2" type="ORF">E3N88_36038</name>
</gene>
<name>A0A5N6M302_9ASTR</name>
<dbReference type="Proteomes" id="UP000326396">
    <property type="component" value="Linkage Group LG7"/>
</dbReference>
<proteinExistence type="predicted"/>
<feature type="compositionally biased region" description="Gly residues" evidence="1">
    <location>
        <begin position="1"/>
        <end position="10"/>
    </location>
</feature>
<evidence type="ECO:0000313" key="2">
    <source>
        <dbReference type="EMBL" id="KAD3068158.1"/>
    </source>
</evidence>
<organism evidence="2 3">
    <name type="scientific">Mikania micrantha</name>
    <name type="common">bitter vine</name>
    <dbReference type="NCBI Taxonomy" id="192012"/>
    <lineage>
        <taxon>Eukaryota</taxon>
        <taxon>Viridiplantae</taxon>
        <taxon>Streptophyta</taxon>
        <taxon>Embryophyta</taxon>
        <taxon>Tracheophyta</taxon>
        <taxon>Spermatophyta</taxon>
        <taxon>Magnoliopsida</taxon>
        <taxon>eudicotyledons</taxon>
        <taxon>Gunneridae</taxon>
        <taxon>Pentapetalae</taxon>
        <taxon>asterids</taxon>
        <taxon>campanulids</taxon>
        <taxon>Asterales</taxon>
        <taxon>Asteraceae</taxon>
        <taxon>Asteroideae</taxon>
        <taxon>Heliantheae alliance</taxon>
        <taxon>Eupatorieae</taxon>
        <taxon>Mikania</taxon>
    </lineage>
</organism>
<evidence type="ECO:0000313" key="3">
    <source>
        <dbReference type="Proteomes" id="UP000326396"/>
    </source>
</evidence>
<reference evidence="2 3" key="1">
    <citation type="submission" date="2019-05" db="EMBL/GenBank/DDBJ databases">
        <title>Mikania micrantha, genome provides insights into the molecular mechanism of rapid growth.</title>
        <authorList>
            <person name="Liu B."/>
        </authorList>
    </citation>
    <scope>NUCLEOTIDE SEQUENCE [LARGE SCALE GENOMIC DNA]</scope>
    <source>
        <strain evidence="2">NLD-2019</strain>
        <tissue evidence="2">Leaf</tissue>
    </source>
</reference>